<dbReference type="InterPro" id="IPR052247">
    <property type="entry name" value="Meiotic_Crossover_Helicase"/>
</dbReference>
<evidence type="ECO:0000256" key="6">
    <source>
        <dbReference type="ARBA" id="ARBA00023235"/>
    </source>
</evidence>
<keyword evidence="6" id="KW-0413">Isomerase</keyword>
<keyword evidence="5" id="KW-0067">ATP-binding</keyword>
<name>A0A498LLP7_LABRO</name>
<keyword evidence="3" id="KW-0378">Hydrolase</keyword>
<dbReference type="Gene3D" id="3.40.50.300">
    <property type="entry name" value="P-loop containing nucleotide triphosphate hydrolases"/>
    <property type="match status" value="3"/>
</dbReference>
<dbReference type="Proteomes" id="UP000290572">
    <property type="component" value="Unassembled WGS sequence"/>
</dbReference>
<keyword evidence="16" id="KW-1185">Reference proteome</keyword>
<comment type="catalytic activity">
    <reaction evidence="8">
        <text>Couples ATP hydrolysis with the unwinding of duplex DNA by translocating in the 3'-5' direction.</text>
        <dbReference type="EC" id="5.6.2.4"/>
    </reaction>
</comment>
<evidence type="ECO:0000259" key="11">
    <source>
        <dbReference type="PROSITE" id="PS51192"/>
    </source>
</evidence>
<evidence type="ECO:0000256" key="1">
    <source>
        <dbReference type="ARBA" id="ARBA00010140"/>
    </source>
</evidence>
<keyword evidence="2" id="KW-0547">Nucleotide-binding</keyword>
<evidence type="ECO:0000256" key="9">
    <source>
        <dbReference type="ARBA" id="ARBA00034808"/>
    </source>
</evidence>
<keyword evidence="7" id="KW-0469">Meiosis</keyword>
<dbReference type="FunFam" id="3.40.50.300:FF:001076">
    <property type="entry name" value="ATP-dependent DNA helicase MER3"/>
    <property type="match status" value="1"/>
</dbReference>
<evidence type="ECO:0000256" key="7">
    <source>
        <dbReference type="ARBA" id="ARBA00023254"/>
    </source>
</evidence>
<dbReference type="EMBL" id="QBIY01013300">
    <property type="protein sequence ID" value="RXN08684.1"/>
    <property type="molecule type" value="Genomic_DNA"/>
</dbReference>
<evidence type="ECO:0000313" key="13">
    <source>
        <dbReference type="EMBL" id="RXN08684.1"/>
    </source>
</evidence>
<reference evidence="14 16" key="1">
    <citation type="submission" date="2018-03" db="EMBL/GenBank/DDBJ databases">
        <title>Draft genome sequence of Rohu Carp (Labeo rohita).</title>
        <authorList>
            <person name="Das P."/>
            <person name="Kushwaha B."/>
            <person name="Joshi C.G."/>
            <person name="Kumar D."/>
            <person name="Nagpure N.S."/>
            <person name="Sahoo L."/>
            <person name="Das S.P."/>
            <person name="Bit A."/>
            <person name="Patnaik S."/>
            <person name="Meher P.K."/>
            <person name="Jayasankar P."/>
            <person name="Koringa P.G."/>
            <person name="Patel N.V."/>
            <person name="Hinsu A.T."/>
            <person name="Kumar R."/>
            <person name="Pandey M."/>
            <person name="Agarwal S."/>
            <person name="Srivastava S."/>
            <person name="Singh M."/>
            <person name="Iquebal M.A."/>
            <person name="Jaiswal S."/>
            <person name="Angadi U.B."/>
            <person name="Kumar N."/>
            <person name="Raza M."/>
            <person name="Shah T.M."/>
            <person name="Rai A."/>
            <person name="Jena J.K."/>
        </authorList>
    </citation>
    <scope>NUCLEOTIDE SEQUENCE [LARGE SCALE GENOMIC DNA]</scope>
    <source>
        <strain evidence="14">DASCIFA01</strain>
        <tissue evidence="14">Testis</tissue>
    </source>
</reference>
<dbReference type="SMART" id="SM00490">
    <property type="entry name" value="HELICc"/>
    <property type="match status" value="1"/>
</dbReference>
<evidence type="ECO:0000256" key="5">
    <source>
        <dbReference type="ARBA" id="ARBA00022840"/>
    </source>
</evidence>
<dbReference type="PANTHER" id="PTHR47835">
    <property type="entry name" value="HFM1, ATP DEPENDENT DNA HELICASE HOMOLOG"/>
    <property type="match status" value="1"/>
</dbReference>
<feature type="domain" description="Helicase ATP-binding" evidence="11">
    <location>
        <begin position="8"/>
        <end position="169"/>
    </location>
</feature>
<dbReference type="InterPro" id="IPR011545">
    <property type="entry name" value="DEAD/DEAH_box_helicase_dom"/>
</dbReference>
<dbReference type="InterPro" id="IPR001650">
    <property type="entry name" value="Helicase_C-like"/>
</dbReference>
<dbReference type="SMART" id="SM00487">
    <property type="entry name" value="DEXDc"/>
    <property type="match status" value="1"/>
</dbReference>
<accession>A0A498LLP7</accession>
<dbReference type="STRING" id="84645.A0A498LLP7"/>
<dbReference type="PANTHER" id="PTHR47835:SF3">
    <property type="entry name" value="HELICASE FOR MEIOSIS 1"/>
    <property type="match status" value="1"/>
</dbReference>
<comment type="caution">
    <text evidence="14">The sequence shown here is derived from an EMBL/GenBank/DDBJ whole genome shotgun (WGS) entry which is preliminary data.</text>
</comment>
<dbReference type="InterPro" id="IPR027417">
    <property type="entry name" value="P-loop_NTPase"/>
</dbReference>
<gene>
    <name evidence="15" type="ORF">ROHU_008063</name>
    <name evidence="13" type="ORF">ROHU_031626</name>
    <name evidence="14" type="ORF">ROHU_031664</name>
</gene>
<dbReference type="EMBL" id="QBIY01013300">
    <property type="protein sequence ID" value="RXN08722.1"/>
    <property type="molecule type" value="Genomic_DNA"/>
</dbReference>
<dbReference type="EMBL" id="QBIY01012750">
    <property type="protein sequence ID" value="RXN17273.1"/>
    <property type="molecule type" value="Genomic_DNA"/>
</dbReference>
<evidence type="ECO:0000256" key="8">
    <source>
        <dbReference type="ARBA" id="ARBA00034617"/>
    </source>
</evidence>
<dbReference type="SUPFAM" id="SSF158702">
    <property type="entry name" value="Sec63 N-terminal domain-like"/>
    <property type="match status" value="1"/>
</dbReference>
<evidence type="ECO:0000313" key="15">
    <source>
        <dbReference type="EMBL" id="RXN17273.1"/>
    </source>
</evidence>
<organism evidence="14 16">
    <name type="scientific">Labeo rohita</name>
    <name type="common">Indian major carp</name>
    <name type="synonym">Cyprinus rohita</name>
    <dbReference type="NCBI Taxonomy" id="84645"/>
    <lineage>
        <taxon>Eukaryota</taxon>
        <taxon>Metazoa</taxon>
        <taxon>Chordata</taxon>
        <taxon>Craniata</taxon>
        <taxon>Vertebrata</taxon>
        <taxon>Euteleostomi</taxon>
        <taxon>Actinopterygii</taxon>
        <taxon>Neopterygii</taxon>
        <taxon>Teleostei</taxon>
        <taxon>Ostariophysi</taxon>
        <taxon>Cypriniformes</taxon>
        <taxon>Cyprinidae</taxon>
        <taxon>Labeoninae</taxon>
        <taxon>Labeonini</taxon>
        <taxon>Labeo</taxon>
    </lineage>
</organism>
<sequence length="886" mass="99936">MQQITTLFQVLYTNKNFVACAPTGSGKTVLFELAIVRLLIEASDAWHNVRAVYMAPIKALCSQRFENWKQKFGPLGLNCKELTGDTEIDDIFEIQDAHLIFTTPIHVVKDKTRGATLEVVVSRMKTMHSYHLAVNPESKASMRFVAVSATIPNIQDVSEWLSDESGPATCLEMDESHRPVKLRKVVLGFPCGSNQNEFRFDLSLNYKMANVIQTYSDQKPTLVFCSTRKGVQQSASVLAKDARFIMSIDHKQRLMKYANSLLDAKLRDLFICGIGYHHAGMDVSDRKIIEEAFTVGDLPVLFTTSTLAMGVNLPAHLVVIKSTSHYVGGACEEYSEADLLQMIGRAGRPQLDKCGIETKLQELCLKNLNSLASFNLITMDEDINIKPTETGKLMARYCVAFDTVKQFSRVTGTETLLELIEMISKGKEFSDVQLRVNEKKTLNMFPMDGKIKSNDMKVNCLIQAQLGCIPIQEFGLIQDIGKIFRNGNRVSRYLTEFLSHHSKSNFSAQLNSLILAKCFRAKLWENSPYVSRQLERIGLTLANAMVNAGLTTFSKIEQTSPRELEMIVNRHPPFGNQIKESVSKLPKYEVSLEQIPRYSLSTAEISVTVNLMNFKEMASKQTAPDHHYVTLIIGDCDNNVVFQQKIQNTLLLKSGSWSKKIEVTRTPKGEELSIHLISSEYVGLDVQQEYRVCYSAKERFGAESCIREKPTWRVQRIHDTKKTEDTTLTAPTSSNIGKVGVMKTSVSFTSYLNNLKIRNERLCETPVKRLKMRMNYETAAESMQQFTYKPKDTLPAAKNQLEPHNNGQMHRISANKASVYTTHANPEHSADSDHLLPGFLDVTFDLGVNDWDDFDDGNLVDASDVCYESQVWLQPHNIQQKTDKEL</sequence>
<dbReference type="AlphaFoldDB" id="A0A498LLP7"/>
<dbReference type="GO" id="GO:0007131">
    <property type="term" value="P:reciprocal meiotic recombination"/>
    <property type="evidence" value="ECO:0007669"/>
    <property type="project" value="UniProtKB-ARBA"/>
</dbReference>
<dbReference type="CDD" id="cd18795">
    <property type="entry name" value="SF2_C_Ski2"/>
    <property type="match status" value="1"/>
</dbReference>
<evidence type="ECO:0000259" key="12">
    <source>
        <dbReference type="PROSITE" id="PS51194"/>
    </source>
</evidence>
<dbReference type="FunFam" id="1.10.3380.10:FF:000006">
    <property type="entry name" value="probable ATP-dependent DNA helicase HFM1 isoform X1"/>
    <property type="match status" value="1"/>
</dbReference>
<evidence type="ECO:0000313" key="16">
    <source>
        <dbReference type="Proteomes" id="UP000290572"/>
    </source>
</evidence>
<dbReference type="Pfam" id="PF00270">
    <property type="entry name" value="DEAD"/>
    <property type="match status" value="1"/>
</dbReference>
<dbReference type="Gene3D" id="1.10.3380.10">
    <property type="entry name" value="Sec63 N-terminal domain-like domain"/>
    <property type="match status" value="1"/>
</dbReference>
<dbReference type="GO" id="GO:0003676">
    <property type="term" value="F:nucleic acid binding"/>
    <property type="evidence" value="ECO:0007669"/>
    <property type="project" value="InterPro"/>
</dbReference>
<dbReference type="Pfam" id="PF00271">
    <property type="entry name" value="Helicase_C"/>
    <property type="match status" value="1"/>
</dbReference>
<feature type="domain" description="Helicase C-terminal" evidence="12">
    <location>
        <begin position="210"/>
        <end position="394"/>
    </location>
</feature>
<evidence type="ECO:0000256" key="3">
    <source>
        <dbReference type="ARBA" id="ARBA00022801"/>
    </source>
</evidence>
<dbReference type="GO" id="GO:0005524">
    <property type="term" value="F:ATP binding"/>
    <property type="evidence" value="ECO:0007669"/>
    <property type="project" value="UniProtKB-KW"/>
</dbReference>
<protein>
    <recommendedName>
        <fullName evidence="9">DNA 3'-5' helicase</fullName>
        <ecNumber evidence="9">5.6.2.4</ecNumber>
    </recommendedName>
</protein>
<dbReference type="GO" id="GO:0043138">
    <property type="term" value="F:3'-5' DNA helicase activity"/>
    <property type="evidence" value="ECO:0007669"/>
    <property type="project" value="UniProtKB-EC"/>
</dbReference>
<dbReference type="Pfam" id="PF02889">
    <property type="entry name" value="Sec63"/>
    <property type="match status" value="1"/>
</dbReference>
<comment type="catalytic activity">
    <reaction evidence="10">
        <text>ATP + H2O = ADP + phosphate + H(+)</text>
        <dbReference type="Rhea" id="RHEA:13065"/>
        <dbReference type="ChEBI" id="CHEBI:15377"/>
        <dbReference type="ChEBI" id="CHEBI:15378"/>
        <dbReference type="ChEBI" id="CHEBI:30616"/>
        <dbReference type="ChEBI" id="CHEBI:43474"/>
        <dbReference type="ChEBI" id="CHEBI:456216"/>
        <dbReference type="EC" id="5.6.2.4"/>
    </reaction>
</comment>
<proteinExistence type="inferred from homology"/>
<dbReference type="PROSITE" id="PS51192">
    <property type="entry name" value="HELICASE_ATP_BIND_1"/>
    <property type="match status" value="1"/>
</dbReference>
<dbReference type="InterPro" id="IPR004179">
    <property type="entry name" value="Sec63-dom"/>
</dbReference>
<evidence type="ECO:0000256" key="4">
    <source>
        <dbReference type="ARBA" id="ARBA00022806"/>
    </source>
</evidence>
<dbReference type="PROSITE" id="PS51194">
    <property type="entry name" value="HELICASE_CTER"/>
    <property type="match status" value="1"/>
</dbReference>
<dbReference type="EC" id="5.6.2.4" evidence="9"/>
<dbReference type="SMART" id="SM00973">
    <property type="entry name" value="Sec63"/>
    <property type="match status" value="1"/>
</dbReference>
<evidence type="ECO:0000256" key="2">
    <source>
        <dbReference type="ARBA" id="ARBA00022741"/>
    </source>
</evidence>
<comment type="similarity">
    <text evidence="1">Belongs to the helicase family. SKI2 subfamily.</text>
</comment>
<dbReference type="GO" id="GO:0016787">
    <property type="term" value="F:hydrolase activity"/>
    <property type="evidence" value="ECO:0007669"/>
    <property type="project" value="UniProtKB-KW"/>
</dbReference>
<dbReference type="SUPFAM" id="SSF52540">
    <property type="entry name" value="P-loop containing nucleoside triphosphate hydrolases"/>
    <property type="match status" value="2"/>
</dbReference>
<dbReference type="InterPro" id="IPR014001">
    <property type="entry name" value="Helicase_ATP-bd"/>
</dbReference>
<evidence type="ECO:0000313" key="14">
    <source>
        <dbReference type="EMBL" id="RXN08722.1"/>
    </source>
</evidence>
<evidence type="ECO:0000256" key="10">
    <source>
        <dbReference type="ARBA" id="ARBA00048988"/>
    </source>
</evidence>
<keyword evidence="4 14" id="KW-0347">Helicase</keyword>